<organism evidence="1">
    <name type="scientific">marine sediment metagenome</name>
    <dbReference type="NCBI Taxonomy" id="412755"/>
    <lineage>
        <taxon>unclassified sequences</taxon>
        <taxon>metagenomes</taxon>
        <taxon>ecological metagenomes</taxon>
    </lineage>
</organism>
<proteinExistence type="predicted"/>
<reference evidence="1" key="1">
    <citation type="journal article" date="2015" name="Nature">
        <title>Complex archaea that bridge the gap between prokaryotes and eukaryotes.</title>
        <authorList>
            <person name="Spang A."/>
            <person name="Saw J.H."/>
            <person name="Jorgensen S.L."/>
            <person name="Zaremba-Niedzwiedzka K."/>
            <person name="Martijn J."/>
            <person name="Lind A.E."/>
            <person name="van Eijk R."/>
            <person name="Schleper C."/>
            <person name="Guy L."/>
            <person name="Ettema T.J."/>
        </authorList>
    </citation>
    <scope>NUCLEOTIDE SEQUENCE</scope>
</reference>
<protein>
    <submittedName>
        <fullName evidence="1">Uncharacterized protein</fullName>
    </submittedName>
</protein>
<dbReference type="EMBL" id="LAZR01021173">
    <property type="protein sequence ID" value="KKL86230.1"/>
    <property type="molecule type" value="Genomic_DNA"/>
</dbReference>
<sequence length="110" mass="12430">MADDYKIHFVTPLDEIEDPYNDNIDVEVAVHGVRYDATFFTLNSIQTIFERNCVSGECANGTYFWACDMILVTCITEDVIRTTIEGLLLDGELSKAMAGPFPVELEEGWR</sequence>
<name>A0A0F9HWZ0_9ZZZZ</name>
<evidence type="ECO:0000313" key="1">
    <source>
        <dbReference type="EMBL" id="KKL86230.1"/>
    </source>
</evidence>
<gene>
    <name evidence="1" type="ORF">LCGC14_1946800</name>
</gene>
<comment type="caution">
    <text evidence="1">The sequence shown here is derived from an EMBL/GenBank/DDBJ whole genome shotgun (WGS) entry which is preliminary data.</text>
</comment>
<dbReference type="AlphaFoldDB" id="A0A0F9HWZ0"/>
<accession>A0A0F9HWZ0</accession>